<name>A0ABU3E1G8_9FLAO</name>
<accession>A0ABU3E1G8</accession>
<gene>
    <name evidence="1" type="ORF">RM549_07045</name>
</gene>
<comment type="caution">
    <text evidence="1">The sequence shown here is derived from an EMBL/GenBank/DDBJ whole genome shotgun (WGS) entry which is preliminary data.</text>
</comment>
<organism evidence="1 2">
    <name type="scientific">Autumnicola patrickiae</name>
    <dbReference type="NCBI Taxonomy" id="3075591"/>
    <lineage>
        <taxon>Bacteria</taxon>
        <taxon>Pseudomonadati</taxon>
        <taxon>Bacteroidota</taxon>
        <taxon>Flavobacteriia</taxon>
        <taxon>Flavobacteriales</taxon>
        <taxon>Flavobacteriaceae</taxon>
        <taxon>Autumnicola</taxon>
    </lineage>
</organism>
<dbReference type="EMBL" id="JAVRHM010000006">
    <property type="protein sequence ID" value="MDT0689534.1"/>
    <property type="molecule type" value="Genomic_DNA"/>
</dbReference>
<dbReference type="InterPro" id="IPR032577">
    <property type="entry name" value="DUF4920"/>
</dbReference>
<sequence>MKRNAITIALMLVLFSCKSQDKQEPQIAAKQEEKSYSSFGGEVAVEESIDRIKMRQLYENLAVGDSVDVTFNTDVNSVCKKKGCWMKLDLAEGEEIMVKFRDYGFFVPKDLVNEEVIVQGKAYITEVPVQELKHYAEDAGKSEAENCSDNRTGA</sequence>
<evidence type="ECO:0000313" key="2">
    <source>
        <dbReference type="Proteomes" id="UP001261624"/>
    </source>
</evidence>
<evidence type="ECO:0000313" key="1">
    <source>
        <dbReference type="EMBL" id="MDT0689534.1"/>
    </source>
</evidence>
<proteinExistence type="predicted"/>
<dbReference type="Pfam" id="PF16267">
    <property type="entry name" value="DUF4920"/>
    <property type="match status" value="1"/>
</dbReference>
<dbReference type="Proteomes" id="UP001261624">
    <property type="component" value="Unassembled WGS sequence"/>
</dbReference>
<keyword evidence="2" id="KW-1185">Reference proteome</keyword>
<protein>
    <submittedName>
        <fullName evidence="1">DUF4920 domain-containing protein</fullName>
    </submittedName>
</protein>
<dbReference type="PROSITE" id="PS51257">
    <property type="entry name" value="PROKAR_LIPOPROTEIN"/>
    <property type="match status" value="1"/>
</dbReference>
<dbReference type="RefSeq" id="WP_311683167.1">
    <property type="nucleotide sequence ID" value="NZ_JAVRHM010000006.1"/>
</dbReference>
<reference evidence="1 2" key="1">
    <citation type="submission" date="2023-09" db="EMBL/GenBank/DDBJ databases">
        <authorList>
            <person name="Rey-Velasco X."/>
        </authorList>
    </citation>
    <scope>NUCLEOTIDE SEQUENCE [LARGE SCALE GENOMIC DNA]</scope>
    <source>
        <strain evidence="1 2">F188</strain>
    </source>
</reference>